<keyword evidence="8" id="KW-1185">Reference proteome</keyword>
<dbReference type="InterPro" id="IPR017871">
    <property type="entry name" value="ABC_transporter-like_CS"/>
</dbReference>
<gene>
    <name evidence="7" type="ORF">GR183_05470</name>
</gene>
<feature type="domain" description="ABC transporter" evidence="6">
    <location>
        <begin position="15"/>
        <end position="247"/>
    </location>
</feature>
<evidence type="ECO:0000256" key="1">
    <source>
        <dbReference type="ARBA" id="ARBA00005417"/>
    </source>
</evidence>
<name>A0A7X3LSM9_9HYPH</name>
<evidence type="ECO:0000256" key="4">
    <source>
        <dbReference type="ARBA" id="ARBA00022840"/>
    </source>
</evidence>
<dbReference type="CDD" id="cd03224">
    <property type="entry name" value="ABC_TM1139_LivF_branched"/>
    <property type="match status" value="1"/>
</dbReference>
<dbReference type="SMART" id="SM00382">
    <property type="entry name" value="AAA"/>
    <property type="match status" value="1"/>
</dbReference>
<keyword evidence="4 7" id="KW-0067">ATP-binding</keyword>
<comment type="caution">
    <text evidence="7">The sequence shown here is derived from an EMBL/GenBank/DDBJ whole genome shotgun (WGS) entry which is preliminary data.</text>
</comment>
<dbReference type="InterPro" id="IPR052156">
    <property type="entry name" value="BCAA_Transport_ATP-bd_LivF"/>
</dbReference>
<evidence type="ECO:0000256" key="2">
    <source>
        <dbReference type="ARBA" id="ARBA00022448"/>
    </source>
</evidence>
<evidence type="ECO:0000256" key="5">
    <source>
        <dbReference type="ARBA" id="ARBA00022970"/>
    </source>
</evidence>
<dbReference type="GO" id="GO:0015807">
    <property type="term" value="P:L-amino acid transport"/>
    <property type="evidence" value="ECO:0007669"/>
    <property type="project" value="TreeGrafter"/>
</dbReference>
<dbReference type="AlphaFoldDB" id="A0A7X3LSM9"/>
<protein>
    <submittedName>
        <fullName evidence="7">ATP-binding cassette domain-containing protein</fullName>
    </submittedName>
</protein>
<dbReference type="EMBL" id="WUMV01000002">
    <property type="protein sequence ID" value="MXN64345.1"/>
    <property type="molecule type" value="Genomic_DNA"/>
</dbReference>
<sequence>MVRRRPPLRSDEALLQINALRSGYGRIEALHGVSMEVNRGEIVALVGSNGAGKTTLLRAVSGVQPVSGGAIVFDGHDVTNAQPHARVKRGIAQVPEGRQIFSPLSIEDNLRLGAYLRKGSEIDRDLDMVYDLFPVLKERRRNPAGGLSGGQQQMLAIGRALMSGPKLLLLDEPSMGLAPILVDQVFQIVEKLRDESGVTVFLVEQNAFAALSIADRGYVIETGEISISGTGRELLDDERVREAYLGV</sequence>
<dbReference type="Proteomes" id="UP000433101">
    <property type="component" value="Unassembled WGS sequence"/>
</dbReference>
<evidence type="ECO:0000256" key="3">
    <source>
        <dbReference type="ARBA" id="ARBA00022741"/>
    </source>
</evidence>
<evidence type="ECO:0000259" key="6">
    <source>
        <dbReference type="PROSITE" id="PS50893"/>
    </source>
</evidence>
<dbReference type="InterPro" id="IPR027417">
    <property type="entry name" value="P-loop_NTPase"/>
</dbReference>
<dbReference type="GO" id="GO:0005524">
    <property type="term" value="F:ATP binding"/>
    <property type="evidence" value="ECO:0007669"/>
    <property type="project" value="UniProtKB-KW"/>
</dbReference>
<dbReference type="SUPFAM" id="SSF52540">
    <property type="entry name" value="P-loop containing nucleoside triphosphate hydrolases"/>
    <property type="match status" value="1"/>
</dbReference>
<dbReference type="InterPro" id="IPR030660">
    <property type="entry name" value="ABC_branched_ATPase_LivF/BraG"/>
</dbReference>
<reference evidence="7 8" key="1">
    <citation type="submission" date="2019-12" db="EMBL/GenBank/DDBJ databases">
        <authorList>
            <person name="Li M."/>
        </authorList>
    </citation>
    <scope>NUCLEOTIDE SEQUENCE [LARGE SCALE GENOMIC DNA]</scope>
    <source>
        <strain evidence="7 8">GBMRC 2046</strain>
    </source>
</reference>
<dbReference type="InterPro" id="IPR003439">
    <property type="entry name" value="ABC_transporter-like_ATP-bd"/>
</dbReference>
<organism evidence="7 8">
    <name type="scientific">Stappia sediminis</name>
    <dbReference type="NCBI Taxonomy" id="2692190"/>
    <lineage>
        <taxon>Bacteria</taxon>
        <taxon>Pseudomonadati</taxon>
        <taxon>Pseudomonadota</taxon>
        <taxon>Alphaproteobacteria</taxon>
        <taxon>Hyphomicrobiales</taxon>
        <taxon>Stappiaceae</taxon>
        <taxon>Stappia</taxon>
    </lineage>
</organism>
<dbReference type="RefSeq" id="WP_160774575.1">
    <property type="nucleotide sequence ID" value="NZ_WUMV01000002.1"/>
</dbReference>
<dbReference type="Pfam" id="PF00005">
    <property type="entry name" value="ABC_tran"/>
    <property type="match status" value="1"/>
</dbReference>
<dbReference type="PROSITE" id="PS50893">
    <property type="entry name" value="ABC_TRANSPORTER_2"/>
    <property type="match status" value="1"/>
</dbReference>
<dbReference type="PIRSF" id="PIRSF039137">
    <property type="entry name" value="ABC_branched_ATPase"/>
    <property type="match status" value="1"/>
</dbReference>
<dbReference type="GO" id="GO:0016887">
    <property type="term" value="F:ATP hydrolysis activity"/>
    <property type="evidence" value="ECO:0007669"/>
    <property type="project" value="InterPro"/>
</dbReference>
<dbReference type="PANTHER" id="PTHR43820:SF4">
    <property type="entry name" value="HIGH-AFFINITY BRANCHED-CHAIN AMINO ACID TRANSPORT ATP-BINDING PROTEIN LIVF"/>
    <property type="match status" value="1"/>
</dbReference>
<evidence type="ECO:0000313" key="7">
    <source>
        <dbReference type="EMBL" id="MXN64345.1"/>
    </source>
</evidence>
<dbReference type="GO" id="GO:0015658">
    <property type="term" value="F:branched-chain amino acid transmembrane transporter activity"/>
    <property type="evidence" value="ECO:0007669"/>
    <property type="project" value="InterPro"/>
</dbReference>
<dbReference type="Gene3D" id="3.40.50.300">
    <property type="entry name" value="P-loop containing nucleotide triphosphate hydrolases"/>
    <property type="match status" value="1"/>
</dbReference>
<proteinExistence type="inferred from homology"/>
<keyword evidence="3" id="KW-0547">Nucleotide-binding</keyword>
<evidence type="ECO:0000313" key="8">
    <source>
        <dbReference type="Proteomes" id="UP000433101"/>
    </source>
</evidence>
<comment type="similarity">
    <text evidence="1">Belongs to the ABC transporter superfamily.</text>
</comment>
<keyword evidence="5" id="KW-0029">Amino-acid transport</keyword>
<accession>A0A7X3LSM9</accession>
<dbReference type="PANTHER" id="PTHR43820">
    <property type="entry name" value="HIGH-AFFINITY BRANCHED-CHAIN AMINO ACID TRANSPORT ATP-BINDING PROTEIN LIVF"/>
    <property type="match status" value="1"/>
</dbReference>
<dbReference type="PROSITE" id="PS00211">
    <property type="entry name" value="ABC_TRANSPORTER_1"/>
    <property type="match status" value="1"/>
</dbReference>
<dbReference type="InterPro" id="IPR003593">
    <property type="entry name" value="AAA+_ATPase"/>
</dbReference>
<keyword evidence="2" id="KW-0813">Transport</keyword>